<keyword evidence="1" id="KW-0472">Membrane</keyword>
<gene>
    <name evidence="2" type="ORF">BN77_0030</name>
</gene>
<comment type="caution">
    <text evidence="2">The sequence shown here is derived from an EMBL/GenBank/DDBJ whole genome shotgun (WGS) entry which is preliminary data.</text>
</comment>
<evidence type="ECO:0000256" key="1">
    <source>
        <dbReference type="SAM" id="Phobius"/>
    </source>
</evidence>
<dbReference type="eggNOG" id="COG5446">
    <property type="taxonomic scope" value="Bacteria"/>
</dbReference>
<evidence type="ECO:0000313" key="3">
    <source>
        <dbReference type="Proteomes" id="UP000009319"/>
    </source>
</evidence>
<evidence type="ECO:0000313" key="2">
    <source>
        <dbReference type="EMBL" id="CCM75323.1"/>
    </source>
</evidence>
<feature type="transmembrane region" description="Helical" evidence="1">
    <location>
        <begin position="138"/>
        <end position="157"/>
    </location>
</feature>
<dbReference type="AlphaFoldDB" id="K0PMZ6"/>
<feature type="transmembrane region" description="Helical" evidence="1">
    <location>
        <begin position="99"/>
        <end position="118"/>
    </location>
</feature>
<name>K0PMZ6_9HYPH</name>
<protein>
    <submittedName>
        <fullName evidence="2">Uncharacterized protein</fullName>
    </submittedName>
</protein>
<dbReference type="InterPro" id="IPR012666">
    <property type="entry name" value="CbtA_put"/>
</dbReference>
<feature type="transmembrane region" description="Helical" evidence="1">
    <location>
        <begin position="208"/>
        <end position="229"/>
    </location>
</feature>
<sequence length="247" mass="25801">MVGNLLLRGMLAGLIAGVLVFAFAHTFGEPFVNQAIAFEEATAQAAGETGEPEIVSRATQAGLGLFTGVIAYSVAVGGLFAIVFAFVQGRFSNLGARGTSAVIAIAAFIAVVVVPSIKYPANPPAVGNSDTIGVRTELFFLMIVVSIAALVAAIALARRLTPRLGVWNAAIAAGLAYVVFIGLVQYLLPPINEVPENFSAMVLWHFRTTSIGMHVILWGALGLIFGALAERKVGVAAKLRGRVPAFH</sequence>
<dbReference type="HOGENOM" id="CLU_090632_0_0_5"/>
<dbReference type="STRING" id="1211777.BN77_0030"/>
<proteinExistence type="predicted"/>
<feature type="transmembrane region" description="Helical" evidence="1">
    <location>
        <begin position="164"/>
        <end position="188"/>
    </location>
</feature>
<organism evidence="2 3">
    <name type="scientific">Rhizobium mesoamericanum STM3625</name>
    <dbReference type="NCBI Taxonomy" id="1211777"/>
    <lineage>
        <taxon>Bacteria</taxon>
        <taxon>Pseudomonadati</taxon>
        <taxon>Pseudomonadota</taxon>
        <taxon>Alphaproteobacteria</taxon>
        <taxon>Hyphomicrobiales</taxon>
        <taxon>Rhizobiaceae</taxon>
        <taxon>Rhizobium/Agrobacterium group</taxon>
        <taxon>Rhizobium</taxon>
    </lineage>
</organism>
<keyword evidence="1" id="KW-0812">Transmembrane</keyword>
<accession>K0PMZ6</accession>
<dbReference type="RefSeq" id="WP_007527214.1">
    <property type="nucleotide sequence ID" value="NZ_HF536772.1"/>
</dbReference>
<reference evidence="2 3" key="1">
    <citation type="journal article" date="2013" name="Genome Announc.">
        <title>Draft Genome Sequence of Rhizobium mesoamericanum STM3625, a Nitrogen-Fixing Symbiont of Mimosa pudica Isolated in French Guiana (South America).</title>
        <authorList>
            <person name="Moulin L."/>
            <person name="Mornico D."/>
            <person name="Melkonian R."/>
            <person name="Klonowska A."/>
        </authorList>
    </citation>
    <scope>NUCLEOTIDE SEQUENCE [LARGE SCALE GENOMIC DNA]</scope>
    <source>
        <strain evidence="2 3">STM3625</strain>
    </source>
</reference>
<keyword evidence="1" id="KW-1133">Transmembrane helix</keyword>
<dbReference type="EMBL" id="CANI01000012">
    <property type="protein sequence ID" value="CCM75323.1"/>
    <property type="molecule type" value="Genomic_DNA"/>
</dbReference>
<dbReference type="Pfam" id="PF09490">
    <property type="entry name" value="CbtA"/>
    <property type="match status" value="1"/>
</dbReference>
<dbReference type="Proteomes" id="UP000009319">
    <property type="component" value="Unassembled WGS sequence"/>
</dbReference>
<feature type="transmembrane region" description="Helical" evidence="1">
    <location>
        <begin position="65"/>
        <end position="87"/>
    </location>
</feature>
<keyword evidence="3" id="KW-1185">Reference proteome</keyword>